<comment type="caution">
    <text evidence="1">The sequence shown here is derived from an EMBL/GenBank/DDBJ whole genome shotgun (WGS) entry which is preliminary data.</text>
</comment>
<gene>
    <name evidence="1" type="ORF">GMARGA_LOCUS25813</name>
</gene>
<dbReference type="EMBL" id="CAJVQB010029101">
    <property type="protein sequence ID" value="CAG8813549.1"/>
    <property type="molecule type" value="Genomic_DNA"/>
</dbReference>
<protein>
    <submittedName>
        <fullName evidence="1">16732_t:CDS:1</fullName>
    </submittedName>
</protein>
<dbReference type="Proteomes" id="UP000789901">
    <property type="component" value="Unassembled WGS sequence"/>
</dbReference>
<evidence type="ECO:0000313" key="2">
    <source>
        <dbReference type="Proteomes" id="UP000789901"/>
    </source>
</evidence>
<keyword evidence="2" id="KW-1185">Reference proteome</keyword>
<proteinExistence type="predicted"/>
<feature type="non-terminal residue" evidence="1">
    <location>
        <position position="45"/>
    </location>
</feature>
<name>A0ABN7W2T0_GIGMA</name>
<accession>A0ABN7W2T0</accession>
<evidence type="ECO:0000313" key="1">
    <source>
        <dbReference type="EMBL" id="CAG8813549.1"/>
    </source>
</evidence>
<organism evidence="1 2">
    <name type="scientific">Gigaspora margarita</name>
    <dbReference type="NCBI Taxonomy" id="4874"/>
    <lineage>
        <taxon>Eukaryota</taxon>
        <taxon>Fungi</taxon>
        <taxon>Fungi incertae sedis</taxon>
        <taxon>Mucoromycota</taxon>
        <taxon>Glomeromycotina</taxon>
        <taxon>Glomeromycetes</taxon>
        <taxon>Diversisporales</taxon>
        <taxon>Gigasporaceae</taxon>
        <taxon>Gigaspora</taxon>
    </lineage>
</organism>
<reference evidence="1 2" key="1">
    <citation type="submission" date="2021-06" db="EMBL/GenBank/DDBJ databases">
        <authorList>
            <person name="Kallberg Y."/>
            <person name="Tangrot J."/>
            <person name="Rosling A."/>
        </authorList>
    </citation>
    <scope>NUCLEOTIDE SEQUENCE [LARGE SCALE GENOMIC DNA]</scope>
    <source>
        <strain evidence="1 2">120-4 pot B 10/14</strain>
    </source>
</reference>
<sequence>MPYDFGLIKVIGPDISITTSTNNNPNFYPEVFIKDARPITSVGAH</sequence>